<evidence type="ECO:0000313" key="2">
    <source>
        <dbReference type="EMBL" id="HIV28119.1"/>
    </source>
</evidence>
<dbReference type="Pfam" id="PF01627">
    <property type="entry name" value="Hpt"/>
    <property type="match status" value="1"/>
</dbReference>
<sequence length="118" mass="12563">MTEESKRRLVEAGIDVDDALARLMQNEGLLSRLLSAFLQDGNFARLQEALAKGDVSGAFTAAHTLKGVAGNLSMRDLFARVSEVVECLRGGDLAAAAGKMPAVEEAYRKVVDALRAEG</sequence>
<dbReference type="AlphaFoldDB" id="A0A9D1TCM9"/>
<name>A0A9D1TCM9_9FIRM</name>
<reference evidence="2" key="2">
    <citation type="journal article" date="2021" name="PeerJ">
        <title>Extensive microbial diversity within the chicken gut microbiome revealed by metagenomics and culture.</title>
        <authorList>
            <person name="Gilroy R."/>
            <person name="Ravi A."/>
            <person name="Getino M."/>
            <person name="Pursley I."/>
            <person name="Horton D.L."/>
            <person name="Alikhan N.F."/>
            <person name="Baker D."/>
            <person name="Gharbi K."/>
            <person name="Hall N."/>
            <person name="Watson M."/>
            <person name="Adriaenssens E.M."/>
            <person name="Foster-Nyarko E."/>
            <person name="Jarju S."/>
            <person name="Secka A."/>
            <person name="Antonio M."/>
            <person name="Oren A."/>
            <person name="Chaudhuri R.R."/>
            <person name="La Ragione R."/>
            <person name="Hildebrand F."/>
            <person name="Pallen M.J."/>
        </authorList>
    </citation>
    <scope>NUCLEOTIDE SEQUENCE</scope>
    <source>
        <strain evidence="2">CHK183-6373</strain>
    </source>
</reference>
<dbReference type="GO" id="GO:0000160">
    <property type="term" value="P:phosphorelay signal transduction system"/>
    <property type="evidence" value="ECO:0007669"/>
    <property type="project" value="InterPro"/>
</dbReference>
<dbReference type="SUPFAM" id="SSF47226">
    <property type="entry name" value="Histidine-containing phosphotransfer domain, HPT domain"/>
    <property type="match status" value="1"/>
</dbReference>
<feature type="domain" description="HPt" evidence="1">
    <location>
        <begin position="42"/>
        <end position="110"/>
    </location>
</feature>
<proteinExistence type="predicted"/>
<comment type="caution">
    <text evidence="2">The sequence shown here is derived from an EMBL/GenBank/DDBJ whole genome shotgun (WGS) entry which is preliminary data.</text>
</comment>
<dbReference type="InterPro" id="IPR008207">
    <property type="entry name" value="Sig_transdc_His_kin_Hpt_dom"/>
</dbReference>
<protein>
    <submittedName>
        <fullName evidence="2">Hpt domain-containing protein</fullName>
    </submittedName>
</protein>
<evidence type="ECO:0000313" key="3">
    <source>
        <dbReference type="Proteomes" id="UP000886884"/>
    </source>
</evidence>
<accession>A0A9D1TCM9</accession>
<dbReference type="Proteomes" id="UP000886884">
    <property type="component" value="Unassembled WGS sequence"/>
</dbReference>
<reference evidence="2" key="1">
    <citation type="submission" date="2020-10" db="EMBL/GenBank/DDBJ databases">
        <authorList>
            <person name="Gilroy R."/>
        </authorList>
    </citation>
    <scope>NUCLEOTIDE SEQUENCE</scope>
    <source>
        <strain evidence="2">CHK183-6373</strain>
    </source>
</reference>
<organism evidence="2 3">
    <name type="scientific">Candidatus Ornithocaccomicrobium faecavium</name>
    <dbReference type="NCBI Taxonomy" id="2840890"/>
    <lineage>
        <taxon>Bacteria</taxon>
        <taxon>Bacillati</taxon>
        <taxon>Bacillota</taxon>
        <taxon>Clostridia</taxon>
        <taxon>Candidatus Ornithocaccomicrobium</taxon>
    </lineage>
</organism>
<dbReference type="Gene3D" id="1.20.120.160">
    <property type="entry name" value="HPT domain"/>
    <property type="match status" value="1"/>
</dbReference>
<dbReference type="InterPro" id="IPR036641">
    <property type="entry name" value="HPT_dom_sf"/>
</dbReference>
<gene>
    <name evidence="2" type="ORF">IAA64_09120</name>
</gene>
<dbReference type="EMBL" id="DVOT01000162">
    <property type="protein sequence ID" value="HIV28119.1"/>
    <property type="molecule type" value="Genomic_DNA"/>
</dbReference>
<evidence type="ECO:0000259" key="1">
    <source>
        <dbReference type="Pfam" id="PF01627"/>
    </source>
</evidence>